<name>K0SI88_THAOC</name>
<organism evidence="2 3">
    <name type="scientific">Thalassiosira oceanica</name>
    <name type="common">Marine diatom</name>
    <dbReference type="NCBI Taxonomy" id="159749"/>
    <lineage>
        <taxon>Eukaryota</taxon>
        <taxon>Sar</taxon>
        <taxon>Stramenopiles</taxon>
        <taxon>Ochrophyta</taxon>
        <taxon>Bacillariophyta</taxon>
        <taxon>Coscinodiscophyceae</taxon>
        <taxon>Thalassiosirophycidae</taxon>
        <taxon>Thalassiosirales</taxon>
        <taxon>Thalassiosiraceae</taxon>
        <taxon>Thalassiosira</taxon>
    </lineage>
</organism>
<feature type="compositionally biased region" description="Polar residues" evidence="1">
    <location>
        <begin position="140"/>
        <end position="151"/>
    </location>
</feature>
<feature type="compositionally biased region" description="Basic and acidic residues" evidence="1">
    <location>
        <begin position="156"/>
        <end position="173"/>
    </location>
</feature>
<evidence type="ECO:0000313" key="2">
    <source>
        <dbReference type="EMBL" id="EJK60696.1"/>
    </source>
</evidence>
<comment type="caution">
    <text evidence="2">The sequence shown here is derived from an EMBL/GenBank/DDBJ whole genome shotgun (WGS) entry which is preliminary data.</text>
</comment>
<evidence type="ECO:0000256" key="1">
    <source>
        <dbReference type="SAM" id="MobiDB-lite"/>
    </source>
</evidence>
<gene>
    <name evidence="2" type="ORF">THAOC_18898</name>
</gene>
<dbReference type="EMBL" id="AGNL01020765">
    <property type="protein sequence ID" value="EJK60696.1"/>
    <property type="molecule type" value="Genomic_DNA"/>
</dbReference>
<dbReference type="Proteomes" id="UP000266841">
    <property type="component" value="Unassembled WGS sequence"/>
</dbReference>
<feature type="compositionally biased region" description="Basic residues" evidence="1">
    <location>
        <begin position="68"/>
        <end position="83"/>
    </location>
</feature>
<feature type="region of interest" description="Disordered" evidence="1">
    <location>
        <begin position="130"/>
        <end position="173"/>
    </location>
</feature>
<evidence type="ECO:0000313" key="3">
    <source>
        <dbReference type="Proteomes" id="UP000266841"/>
    </source>
</evidence>
<feature type="region of interest" description="Disordered" evidence="1">
    <location>
        <begin position="60"/>
        <end position="95"/>
    </location>
</feature>
<keyword evidence="3" id="KW-1185">Reference proteome</keyword>
<protein>
    <submittedName>
        <fullName evidence="2">Uncharacterized protein</fullName>
    </submittedName>
</protein>
<accession>K0SI88</accession>
<proteinExistence type="predicted"/>
<reference evidence="2 3" key="1">
    <citation type="journal article" date="2012" name="Genome Biol.">
        <title>Genome and low-iron response of an oceanic diatom adapted to chronic iron limitation.</title>
        <authorList>
            <person name="Lommer M."/>
            <person name="Specht M."/>
            <person name="Roy A.S."/>
            <person name="Kraemer L."/>
            <person name="Andreson R."/>
            <person name="Gutowska M.A."/>
            <person name="Wolf J."/>
            <person name="Bergner S.V."/>
            <person name="Schilhabel M.B."/>
            <person name="Klostermeier U.C."/>
            <person name="Beiko R.G."/>
            <person name="Rosenstiel P."/>
            <person name="Hippler M."/>
            <person name="Laroche J."/>
        </authorList>
    </citation>
    <scope>NUCLEOTIDE SEQUENCE [LARGE SCALE GENOMIC DNA]</scope>
    <source>
        <strain evidence="2 3">CCMP1005</strain>
    </source>
</reference>
<dbReference type="AlphaFoldDB" id="K0SI88"/>
<sequence length="173" mass="19211">MDVGTLTDGLSPNIHRSTAIASIIPFACFRLLRIIRFSIAWYHKHYCAKAYGGAATRHFTGSQERLPQRKRQPVRVPATRHRTGTATDKQDQNHDDGAARLKRFFVGGASYNQHQTRGIGLDSLFVRDQKRKIGTGAEQPAQQHPSPSTPTRAKKKADTADSGHHSAEEQKDA</sequence>